<evidence type="ECO:0008006" key="4">
    <source>
        <dbReference type="Google" id="ProtNLM"/>
    </source>
</evidence>
<gene>
    <name evidence="2" type="ORF">A1O1_08025</name>
</gene>
<dbReference type="Proteomes" id="UP000019484">
    <property type="component" value="Unassembled WGS sequence"/>
</dbReference>
<reference evidence="2 3" key="1">
    <citation type="submission" date="2013-03" db="EMBL/GenBank/DDBJ databases">
        <title>The Genome Sequence of Capronia coronata CBS 617.96.</title>
        <authorList>
            <consortium name="The Broad Institute Genomics Platform"/>
            <person name="Cuomo C."/>
            <person name="de Hoog S."/>
            <person name="Gorbushina A."/>
            <person name="Walker B."/>
            <person name="Young S.K."/>
            <person name="Zeng Q."/>
            <person name="Gargeya S."/>
            <person name="Fitzgerald M."/>
            <person name="Haas B."/>
            <person name="Abouelleil A."/>
            <person name="Allen A.W."/>
            <person name="Alvarado L."/>
            <person name="Arachchi H.M."/>
            <person name="Berlin A.M."/>
            <person name="Chapman S.B."/>
            <person name="Gainer-Dewar J."/>
            <person name="Goldberg J."/>
            <person name="Griggs A."/>
            <person name="Gujja S."/>
            <person name="Hansen M."/>
            <person name="Howarth C."/>
            <person name="Imamovic A."/>
            <person name="Ireland A."/>
            <person name="Larimer J."/>
            <person name="McCowan C."/>
            <person name="Murphy C."/>
            <person name="Pearson M."/>
            <person name="Poon T.W."/>
            <person name="Priest M."/>
            <person name="Roberts A."/>
            <person name="Saif S."/>
            <person name="Shea T."/>
            <person name="Sisk P."/>
            <person name="Sykes S."/>
            <person name="Wortman J."/>
            <person name="Nusbaum C."/>
            <person name="Birren B."/>
        </authorList>
    </citation>
    <scope>NUCLEOTIDE SEQUENCE [LARGE SCALE GENOMIC DNA]</scope>
    <source>
        <strain evidence="2 3">CBS 617.96</strain>
    </source>
</reference>
<dbReference type="HOGENOM" id="CLU_035146_0_0_1"/>
<dbReference type="PANTHER" id="PTHR37540:SF5">
    <property type="entry name" value="TRANSCRIPTION FACTOR DOMAIN-CONTAINING PROTEIN"/>
    <property type="match status" value="1"/>
</dbReference>
<dbReference type="InterPro" id="IPR021858">
    <property type="entry name" value="Fun_TF"/>
</dbReference>
<dbReference type="PANTHER" id="PTHR37540">
    <property type="entry name" value="TRANSCRIPTION FACTOR (ACR-2), PUTATIVE-RELATED-RELATED"/>
    <property type="match status" value="1"/>
</dbReference>
<protein>
    <recommendedName>
        <fullName evidence="4">Transcription factor domain-containing protein</fullName>
    </recommendedName>
</protein>
<dbReference type="Pfam" id="PF11951">
    <property type="entry name" value="Fungal_trans_2"/>
    <property type="match status" value="1"/>
</dbReference>
<keyword evidence="3" id="KW-1185">Reference proteome</keyword>
<sequence>MAEVVIFPAQPLFMVDRSWQRRTRRLKTKSGRFAGHGPPSRTPEVTITVAKSSVNTASSHYKRDVSSATKETQSAPTGLQFMSYEPSRSDSPTRQTQGKKRIATTPNAIGRSKEKDPRRKSPLSSGRKHTGTTTLRSTLGDHVPGTASPLYSLIEPEASAFQGFVSYYSTHVAAALFPISKYIPLQYNPIQTVWLPAAVSDKTLLHTILFSSAQHYRACRQDRHLKDSEILMKVILDSLNRRLSTNSLSDVTIGAVSCLALSENQLGHHDKWAMHNAGMSEMIHVRGGVESIQDVMRMKIYRADIIGAVDTLTRPRLPRPPRTTLPLDRAMILDVRPNEALTSMLAGLRLSSRLFEAFLQLSCLCRTLDQAAKEQIPLDPRAYDEDLTCIQHDMLMSNVLEESGVEKLCRLTGLVFVQTLTREKPFMESSATLLSGEMRTSLASLHLRVIPPTLLFWMLFMGGLVSSATPDKGWYARRLHDYQTSRGGPNTWNDARNQLKQIMWVDGIQDAYGKKLWSWVESPLRSAE</sequence>
<dbReference type="GeneID" id="19162878"/>
<dbReference type="AlphaFoldDB" id="W9XP31"/>
<proteinExistence type="predicted"/>
<dbReference type="STRING" id="1182541.W9XP31"/>
<dbReference type="eggNOG" id="ENOG502SQEH">
    <property type="taxonomic scope" value="Eukaryota"/>
</dbReference>
<feature type="region of interest" description="Disordered" evidence="1">
    <location>
        <begin position="59"/>
        <end position="141"/>
    </location>
</feature>
<evidence type="ECO:0000313" key="3">
    <source>
        <dbReference type="Proteomes" id="UP000019484"/>
    </source>
</evidence>
<dbReference type="RefSeq" id="XP_007727079.1">
    <property type="nucleotide sequence ID" value="XM_007728889.1"/>
</dbReference>
<evidence type="ECO:0000256" key="1">
    <source>
        <dbReference type="SAM" id="MobiDB-lite"/>
    </source>
</evidence>
<feature type="compositionally biased region" description="Basic residues" evidence="1">
    <location>
        <begin position="120"/>
        <end position="130"/>
    </location>
</feature>
<name>W9XP31_9EURO</name>
<dbReference type="OrthoDB" id="4158087at2759"/>
<comment type="caution">
    <text evidence="2">The sequence shown here is derived from an EMBL/GenBank/DDBJ whole genome shotgun (WGS) entry which is preliminary data.</text>
</comment>
<feature type="compositionally biased region" description="Polar residues" evidence="1">
    <location>
        <begin position="66"/>
        <end position="77"/>
    </location>
</feature>
<evidence type="ECO:0000313" key="2">
    <source>
        <dbReference type="EMBL" id="EXJ81958.1"/>
    </source>
</evidence>
<accession>W9XP31</accession>
<organism evidence="2 3">
    <name type="scientific">Capronia coronata CBS 617.96</name>
    <dbReference type="NCBI Taxonomy" id="1182541"/>
    <lineage>
        <taxon>Eukaryota</taxon>
        <taxon>Fungi</taxon>
        <taxon>Dikarya</taxon>
        <taxon>Ascomycota</taxon>
        <taxon>Pezizomycotina</taxon>
        <taxon>Eurotiomycetes</taxon>
        <taxon>Chaetothyriomycetidae</taxon>
        <taxon>Chaetothyriales</taxon>
        <taxon>Herpotrichiellaceae</taxon>
        <taxon>Capronia</taxon>
    </lineage>
</organism>
<dbReference type="EMBL" id="AMWN01000007">
    <property type="protein sequence ID" value="EXJ81958.1"/>
    <property type="molecule type" value="Genomic_DNA"/>
</dbReference>